<evidence type="ECO:0000313" key="3">
    <source>
        <dbReference type="Proteomes" id="UP001314170"/>
    </source>
</evidence>
<sequence length="167" mass="18568">MAKKQMNLREGKHSGWCLIALVGLIENDHAALTNEDVFVDEGNFCPSKESNNHVFVDEDVSNGNQQTSDRNQAHSAATNPTSRSDHGAFGPWIHAKQSSRRNSSRYSVNSPKLPQQINAPKRGSRFDFLSKLKESSSLPNHTSQAHFAKRKTQTRTDQSPNEAQLSP</sequence>
<reference evidence="2 3" key="1">
    <citation type="submission" date="2024-01" db="EMBL/GenBank/DDBJ databases">
        <authorList>
            <person name="Waweru B."/>
        </authorList>
    </citation>
    <scope>NUCLEOTIDE SEQUENCE [LARGE SCALE GENOMIC DNA]</scope>
</reference>
<proteinExistence type="predicted"/>
<dbReference type="Proteomes" id="UP001314170">
    <property type="component" value="Unassembled WGS sequence"/>
</dbReference>
<protein>
    <submittedName>
        <fullName evidence="2">Uncharacterized protein</fullName>
    </submittedName>
</protein>
<evidence type="ECO:0000313" key="2">
    <source>
        <dbReference type="EMBL" id="CAK7334475.1"/>
    </source>
</evidence>
<name>A0AAV1REC9_9ROSI</name>
<feature type="compositionally biased region" description="Polar residues" evidence="1">
    <location>
        <begin position="155"/>
        <end position="167"/>
    </location>
</feature>
<feature type="compositionally biased region" description="Basic and acidic residues" evidence="1">
    <location>
        <begin position="124"/>
        <end position="134"/>
    </location>
</feature>
<keyword evidence="3" id="KW-1185">Reference proteome</keyword>
<gene>
    <name evidence="2" type="ORF">DCAF_LOCUS9938</name>
</gene>
<accession>A0AAV1REC9</accession>
<dbReference type="AlphaFoldDB" id="A0AAV1REC9"/>
<feature type="compositionally biased region" description="Polar residues" evidence="1">
    <location>
        <begin position="135"/>
        <end position="145"/>
    </location>
</feature>
<organism evidence="2 3">
    <name type="scientific">Dovyalis caffra</name>
    <dbReference type="NCBI Taxonomy" id="77055"/>
    <lineage>
        <taxon>Eukaryota</taxon>
        <taxon>Viridiplantae</taxon>
        <taxon>Streptophyta</taxon>
        <taxon>Embryophyta</taxon>
        <taxon>Tracheophyta</taxon>
        <taxon>Spermatophyta</taxon>
        <taxon>Magnoliopsida</taxon>
        <taxon>eudicotyledons</taxon>
        <taxon>Gunneridae</taxon>
        <taxon>Pentapetalae</taxon>
        <taxon>rosids</taxon>
        <taxon>fabids</taxon>
        <taxon>Malpighiales</taxon>
        <taxon>Salicaceae</taxon>
        <taxon>Flacourtieae</taxon>
        <taxon>Dovyalis</taxon>
    </lineage>
</organism>
<comment type="caution">
    <text evidence="2">The sequence shown here is derived from an EMBL/GenBank/DDBJ whole genome shotgun (WGS) entry which is preliminary data.</text>
</comment>
<feature type="compositionally biased region" description="Polar residues" evidence="1">
    <location>
        <begin position="61"/>
        <end position="82"/>
    </location>
</feature>
<dbReference type="EMBL" id="CAWUPB010000950">
    <property type="protein sequence ID" value="CAK7334475.1"/>
    <property type="molecule type" value="Genomic_DNA"/>
</dbReference>
<evidence type="ECO:0000256" key="1">
    <source>
        <dbReference type="SAM" id="MobiDB-lite"/>
    </source>
</evidence>
<feature type="region of interest" description="Disordered" evidence="1">
    <location>
        <begin position="59"/>
        <end position="167"/>
    </location>
</feature>